<dbReference type="CDD" id="cd19566">
    <property type="entry name" value="serpinB7_megsin"/>
    <property type="match status" value="1"/>
</dbReference>
<comment type="subcellular location">
    <subcellularLocation>
        <location evidence="1">Cytoplasm</location>
    </subcellularLocation>
</comment>
<name>A0A7J7ETL9_DICBM</name>
<dbReference type="InterPro" id="IPR000215">
    <property type="entry name" value="Serpin_fam"/>
</dbReference>
<dbReference type="AlphaFoldDB" id="A0A7J7ETL9"/>
<evidence type="ECO:0000313" key="12">
    <source>
        <dbReference type="Proteomes" id="UP000551758"/>
    </source>
</evidence>
<evidence type="ECO:0000256" key="4">
    <source>
        <dbReference type="ARBA" id="ARBA00022553"/>
    </source>
</evidence>
<keyword evidence="6" id="KW-0722">Serine protease inhibitor</keyword>
<protein>
    <recommendedName>
        <fullName evidence="8">Serpin B7</fullName>
    </recommendedName>
    <alternativeName>
        <fullName evidence="9">Megsin</fullName>
    </alternativeName>
</protein>
<proteinExistence type="inferred from homology"/>
<evidence type="ECO:0000256" key="2">
    <source>
        <dbReference type="ARBA" id="ARBA00006426"/>
    </source>
</evidence>
<dbReference type="Proteomes" id="UP000551758">
    <property type="component" value="Unassembled WGS sequence"/>
</dbReference>
<keyword evidence="12" id="KW-1185">Reference proteome</keyword>
<comment type="caution">
    <text evidence="11">The sequence shown here is derived from an EMBL/GenBank/DDBJ whole genome shotgun (WGS) entry which is preliminary data.</text>
</comment>
<accession>A0A7J7ETL9</accession>
<dbReference type="Gene3D" id="2.30.39.10">
    <property type="entry name" value="Alpha-1-antitrypsin, domain 1"/>
    <property type="match status" value="1"/>
</dbReference>
<dbReference type="PANTHER" id="PTHR11461">
    <property type="entry name" value="SERINE PROTEASE INHIBITOR, SERPIN"/>
    <property type="match status" value="1"/>
</dbReference>
<dbReference type="Gene3D" id="3.30.497.10">
    <property type="entry name" value="Antithrombin, subunit I, domain 2"/>
    <property type="match status" value="1"/>
</dbReference>
<keyword evidence="5" id="KW-0646">Protease inhibitor</keyword>
<dbReference type="SUPFAM" id="SSF56574">
    <property type="entry name" value="Serpins"/>
    <property type="match status" value="1"/>
</dbReference>
<dbReference type="EMBL" id="JACDTQ010002401">
    <property type="protein sequence ID" value="KAF5919033.1"/>
    <property type="molecule type" value="Genomic_DNA"/>
</dbReference>
<evidence type="ECO:0000256" key="3">
    <source>
        <dbReference type="ARBA" id="ARBA00022490"/>
    </source>
</evidence>
<evidence type="ECO:0000256" key="6">
    <source>
        <dbReference type="ARBA" id="ARBA00022900"/>
    </source>
</evidence>
<dbReference type="GO" id="GO:0005615">
    <property type="term" value="C:extracellular space"/>
    <property type="evidence" value="ECO:0007669"/>
    <property type="project" value="InterPro"/>
</dbReference>
<evidence type="ECO:0000259" key="10">
    <source>
        <dbReference type="SMART" id="SM00093"/>
    </source>
</evidence>
<feature type="domain" description="Serpin" evidence="10">
    <location>
        <begin position="54"/>
        <end position="421"/>
    </location>
</feature>
<evidence type="ECO:0000256" key="5">
    <source>
        <dbReference type="ARBA" id="ARBA00022690"/>
    </source>
</evidence>
<reference evidence="11 12" key="1">
    <citation type="journal article" date="2020" name="Mol. Biol. Evol.">
        <title>Interspecific Gene Flow and the Evolution of Specialization in Black and White Rhinoceros.</title>
        <authorList>
            <person name="Moodley Y."/>
            <person name="Westbury M.V."/>
            <person name="Russo I.M."/>
            <person name="Gopalakrishnan S."/>
            <person name="Rakotoarivelo A."/>
            <person name="Olsen R.A."/>
            <person name="Prost S."/>
            <person name="Tunstall T."/>
            <person name="Ryder O.A."/>
            <person name="Dalen L."/>
            <person name="Bruford M.W."/>
        </authorList>
    </citation>
    <scope>NUCLEOTIDE SEQUENCE [LARGE SCALE GENOMIC DNA]</scope>
    <source>
        <strain evidence="11">SBR-YM</strain>
        <tissue evidence="11">Skin</tissue>
    </source>
</reference>
<comment type="similarity">
    <text evidence="2">Belongs to the serpin family. Ov-serpin subfamily.</text>
</comment>
<dbReference type="GO" id="GO:0004867">
    <property type="term" value="F:serine-type endopeptidase inhibitor activity"/>
    <property type="evidence" value="ECO:0007669"/>
    <property type="project" value="UniProtKB-KW"/>
</dbReference>
<dbReference type="InterPro" id="IPR023796">
    <property type="entry name" value="Serpin_dom"/>
</dbReference>
<dbReference type="GO" id="GO:0005737">
    <property type="term" value="C:cytoplasm"/>
    <property type="evidence" value="ECO:0007669"/>
    <property type="project" value="UniProtKB-SubCell"/>
</dbReference>
<comment type="function">
    <text evidence="7">Might function as an inhibitor of Lys-specific proteases. Might influence the maturation of megakaryocytes via its action as a serpin.</text>
</comment>
<dbReference type="FunFam" id="2.30.39.10:FF:000001">
    <property type="entry name" value="Serpin family B member 2"/>
    <property type="match status" value="1"/>
</dbReference>
<dbReference type="Pfam" id="PF00079">
    <property type="entry name" value="Serpin"/>
    <property type="match status" value="1"/>
</dbReference>
<dbReference type="SMART" id="SM00093">
    <property type="entry name" value="SERPIN"/>
    <property type="match status" value="1"/>
</dbReference>
<organism evidence="11 12">
    <name type="scientific">Diceros bicornis minor</name>
    <name type="common">South-central black rhinoceros</name>
    <dbReference type="NCBI Taxonomy" id="77932"/>
    <lineage>
        <taxon>Eukaryota</taxon>
        <taxon>Metazoa</taxon>
        <taxon>Chordata</taxon>
        <taxon>Craniata</taxon>
        <taxon>Vertebrata</taxon>
        <taxon>Euteleostomi</taxon>
        <taxon>Mammalia</taxon>
        <taxon>Eutheria</taxon>
        <taxon>Laurasiatheria</taxon>
        <taxon>Perissodactyla</taxon>
        <taxon>Rhinocerotidae</taxon>
        <taxon>Diceros</taxon>
    </lineage>
</organism>
<sequence length="421" mass="47059">MKVLTPCLASMRAPGDNILGGDTSTLSVITSIETKAALPFTMASLAAANAEFCFNLFREMDNNQGTGNVFFSSLSIFTALAMVRLGARGDCASQMDKVLHLNTVSGHGDSSNTQPGLQSQLKRVLTDINTSHKGYELSIANGLFAEKVFDFHGNYIDHAERLYNAKVERVDFTNDIEHTRYKINKWIENETHGKIKDTFRGGSISSSAVMVLVNAVYFKGKWESAFSKNDTRNCPFKSPKCPGKTVAMMHQDGKFNLSVIQDPSMKVLELRYHGGIRMYIMLPESDLSQIENNLTFQNLMDWTSPRKMSSQYVEVFLPRFKIEKNYEIKRYLRALGLKDIFDQSRADLSGIAAGGRLYVSKLMHKSYIEVTEEGTEATAATGSNIVEKQLPESTVFRADHPFLFVIRKEDIILFSGKVSCP</sequence>
<keyword evidence="3" id="KW-0963">Cytoplasm</keyword>
<evidence type="ECO:0000256" key="7">
    <source>
        <dbReference type="ARBA" id="ARBA00057920"/>
    </source>
</evidence>
<dbReference type="PANTHER" id="PTHR11461:SF56">
    <property type="entry name" value="SERPIN B7"/>
    <property type="match status" value="1"/>
</dbReference>
<dbReference type="FunFam" id="3.30.497.10:FF:000015">
    <property type="entry name" value="Serpin family B member 7"/>
    <property type="match status" value="1"/>
</dbReference>
<dbReference type="InterPro" id="IPR042185">
    <property type="entry name" value="Serpin_sf_2"/>
</dbReference>
<evidence type="ECO:0000256" key="9">
    <source>
        <dbReference type="ARBA" id="ARBA00079300"/>
    </source>
</evidence>
<evidence type="ECO:0000256" key="1">
    <source>
        <dbReference type="ARBA" id="ARBA00004496"/>
    </source>
</evidence>
<dbReference type="InterPro" id="IPR036186">
    <property type="entry name" value="Serpin_sf"/>
</dbReference>
<dbReference type="InterPro" id="IPR042178">
    <property type="entry name" value="Serpin_sf_1"/>
</dbReference>
<dbReference type="InterPro" id="IPR023795">
    <property type="entry name" value="Serpin_CS"/>
</dbReference>
<gene>
    <name evidence="11" type="ORF">HPG69_003668</name>
</gene>
<evidence type="ECO:0000313" key="11">
    <source>
        <dbReference type="EMBL" id="KAF5919033.1"/>
    </source>
</evidence>
<dbReference type="PROSITE" id="PS00284">
    <property type="entry name" value="SERPIN"/>
    <property type="match status" value="1"/>
</dbReference>
<evidence type="ECO:0000256" key="8">
    <source>
        <dbReference type="ARBA" id="ARBA00071176"/>
    </source>
</evidence>
<keyword evidence="4" id="KW-0597">Phosphoprotein</keyword>